<evidence type="ECO:0000256" key="10">
    <source>
        <dbReference type="ARBA" id="ARBA00038868"/>
    </source>
</evidence>
<evidence type="ECO:0000256" key="4">
    <source>
        <dbReference type="ARBA" id="ARBA00022729"/>
    </source>
</evidence>
<dbReference type="InterPro" id="IPR050430">
    <property type="entry name" value="Peptidase_S1"/>
</dbReference>
<keyword evidence="15" id="KW-1185">Reference proteome</keyword>
<keyword evidence="5 14" id="KW-0378">Hydrolase</keyword>
<dbReference type="PANTHER" id="PTHR24276">
    <property type="entry name" value="POLYSERASE-RELATED"/>
    <property type="match status" value="1"/>
</dbReference>
<evidence type="ECO:0000256" key="9">
    <source>
        <dbReference type="ARBA" id="ARBA00036320"/>
    </source>
</evidence>
<keyword evidence="4 12" id="KW-0732">Signal</keyword>
<dbReference type="HOGENOM" id="CLU_006842_7_2_1"/>
<protein>
    <recommendedName>
        <fullName evidence="10">trypsin</fullName>
        <ecNumber evidence="10">3.4.21.4</ecNumber>
    </recommendedName>
</protein>
<dbReference type="PANTHER" id="PTHR24276:SF91">
    <property type="entry name" value="AT26814P-RELATED"/>
    <property type="match status" value="1"/>
</dbReference>
<name>B3MFR7_DROAN</name>
<feature type="transmembrane region" description="Helical" evidence="11">
    <location>
        <begin position="282"/>
        <end position="301"/>
    </location>
</feature>
<keyword evidence="11" id="KW-1133">Transmembrane helix</keyword>
<evidence type="ECO:0000259" key="13">
    <source>
        <dbReference type="PROSITE" id="PS50240"/>
    </source>
</evidence>
<dbReference type="EC" id="3.4.21.4" evidence="10"/>
<dbReference type="EMBL" id="CH902619">
    <property type="protein sequence ID" value="EDV37757.1"/>
    <property type="molecule type" value="Genomic_DNA"/>
</dbReference>
<dbReference type="PROSITE" id="PS00134">
    <property type="entry name" value="TRYPSIN_HIS"/>
    <property type="match status" value="1"/>
</dbReference>
<keyword evidence="8" id="KW-1015">Disulfide bond</keyword>
<gene>
    <name evidence="14" type="primary">Dana\GF11255</name>
    <name evidence="14" type="synonym">dana_GLEANR_11325</name>
    <name evidence="14" type="ORF">GF11255</name>
</gene>
<dbReference type="InterPro" id="IPR018114">
    <property type="entry name" value="TRYPSIN_HIS"/>
</dbReference>
<dbReference type="SUPFAM" id="SSF50494">
    <property type="entry name" value="Trypsin-like serine proteases"/>
    <property type="match status" value="1"/>
</dbReference>
<comment type="similarity">
    <text evidence="2">Belongs to the peptidase S1 family.</text>
</comment>
<keyword evidence="6" id="KW-0720">Serine protease</keyword>
<sequence>MQADNFLLSILLFLYTVAKADRGTVSDLSDDTFELLISGGHKPDSNRYSRHVVSIRTLNYVEVRGDNHFCSGTLISSRTVLTAAHCLTDRYKASMNPRGLRVIFGHIDRLAAHYDGNSRRVDQIMVHPRYERYKTHDVAILRLTERIPSNNHDVAPIILRKEANLTESIQCITMGWGQIYQHGPYSDELIYMDVEISNPSRCVEHIPDFDENESVCVKPSSEGEYCAGDMGGPLICRGALAGIIGGSLGCAGGQAIKFVSFLKYRKWIEDNVRAMTGSKRSVFVYIPAYYWILSSILHWLWKNLWLEL</sequence>
<dbReference type="InterPro" id="IPR009003">
    <property type="entry name" value="Peptidase_S1_PA"/>
</dbReference>
<reference evidence="14 15" key="1">
    <citation type="journal article" date="2007" name="Nature">
        <title>Evolution of genes and genomes on the Drosophila phylogeny.</title>
        <authorList>
            <consortium name="Drosophila 12 Genomes Consortium"/>
            <person name="Clark A.G."/>
            <person name="Eisen M.B."/>
            <person name="Smith D.R."/>
            <person name="Bergman C.M."/>
            <person name="Oliver B."/>
            <person name="Markow T.A."/>
            <person name="Kaufman T.C."/>
            <person name="Kellis M."/>
            <person name="Gelbart W."/>
            <person name="Iyer V.N."/>
            <person name="Pollard D.A."/>
            <person name="Sackton T.B."/>
            <person name="Larracuente A.M."/>
            <person name="Singh N.D."/>
            <person name="Abad J.P."/>
            <person name="Abt D.N."/>
            <person name="Adryan B."/>
            <person name="Aguade M."/>
            <person name="Akashi H."/>
            <person name="Anderson W.W."/>
            <person name="Aquadro C.F."/>
            <person name="Ardell D.H."/>
            <person name="Arguello R."/>
            <person name="Artieri C.G."/>
            <person name="Barbash D.A."/>
            <person name="Barker D."/>
            <person name="Barsanti P."/>
            <person name="Batterham P."/>
            <person name="Batzoglou S."/>
            <person name="Begun D."/>
            <person name="Bhutkar A."/>
            <person name="Blanco E."/>
            <person name="Bosak S.A."/>
            <person name="Bradley R.K."/>
            <person name="Brand A.D."/>
            <person name="Brent M.R."/>
            <person name="Brooks A.N."/>
            <person name="Brown R.H."/>
            <person name="Butlin R.K."/>
            <person name="Caggese C."/>
            <person name="Calvi B.R."/>
            <person name="Bernardo de Carvalho A."/>
            <person name="Caspi A."/>
            <person name="Castrezana S."/>
            <person name="Celniker S.E."/>
            <person name="Chang J.L."/>
            <person name="Chapple C."/>
            <person name="Chatterji S."/>
            <person name="Chinwalla A."/>
            <person name="Civetta A."/>
            <person name="Clifton S.W."/>
            <person name="Comeron J.M."/>
            <person name="Costello J.C."/>
            <person name="Coyne J.A."/>
            <person name="Daub J."/>
            <person name="David R.G."/>
            <person name="Delcher A.L."/>
            <person name="Delehaunty K."/>
            <person name="Do C.B."/>
            <person name="Ebling H."/>
            <person name="Edwards K."/>
            <person name="Eickbush T."/>
            <person name="Evans J.D."/>
            <person name="Filipski A."/>
            <person name="Findeiss S."/>
            <person name="Freyhult E."/>
            <person name="Fulton L."/>
            <person name="Fulton R."/>
            <person name="Garcia A.C."/>
            <person name="Gardiner A."/>
            <person name="Garfield D.A."/>
            <person name="Garvin B.E."/>
            <person name="Gibson G."/>
            <person name="Gilbert D."/>
            <person name="Gnerre S."/>
            <person name="Godfrey J."/>
            <person name="Good R."/>
            <person name="Gotea V."/>
            <person name="Gravely B."/>
            <person name="Greenberg A.J."/>
            <person name="Griffiths-Jones S."/>
            <person name="Gross S."/>
            <person name="Guigo R."/>
            <person name="Gustafson E.A."/>
            <person name="Haerty W."/>
            <person name="Hahn M.W."/>
            <person name="Halligan D.L."/>
            <person name="Halpern A.L."/>
            <person name="Halter G.M."/>
            <person name="Han M.V."/>
            <person name="Heger A."/>
            <person name="Hillier L."/>
            <person name="Hinrichs A.S."/>
            <person name="Holmes I."/>
            <person name="Hoskins R.A."/>
            <person name="Hubisz M.J."/>
            <person name="Hultmark D."/>
            <person name="Huntley M.A."/>
            <person name="Jaffe D.B."/>
            <person name="Jagadeeshan S."/>
            <person name="Jeck W.R."/>
            <person name="Johnson J."/>
            <person name="Jones C.D."/>
            <person name="Jordan W.C."/>
            <person name="Karpen G.H."/>
            <person name="Kataoka E."/>
            <person name="Keightley P.D."/>
            <person name="Kheradpour P."/>
            <person name="Kirkness E.F."/>
            <person name="Koerich L.B."/>
            <person name="Kristiansen K."/>
            <person name="Kudrna D."/>
            <person name="Kulathinal R.J."/>
            <person name="Kumar S."/>
            <person name="Kwok R."/>
            <person name="Lander E."/>
            <person name="Langley C.H."/>
            <person name="Lapoint R."/>
            <person name="Lazzaro B.P."/>
            <person name="Lee S.J."/>
            <person name="Levesque L."/>
            <person name="Li R."/>
            <person name="Lin C.F."/>
            <person name="Lin M.F."/>
            <person name="Lindblad-Toh K."/>
            <person name="Llopart A."/>
            <person name="Long M."/>
            <person name="Low L."/>
            <person name="Lozovsky E."/>
            <person name="Lu J."/>
            <person name="Luo M."/>
            <person name="Machado C.A."/>
            <person name="Makalowski W."/>
            <person name="Marzo M."/>
            <person name="Matsuda M."/>
            <person name="Matzkin L."/>
            <person name="McAllister B."/>
            <person name="McBride C.S."/>
            <person name="McKernan B."/>
            <person name="McKernan K."/>
            <person name="Mendez-Lago M."/>
            <person name="Minx P."/>
            <person name="Mollenhauer M.U."/>
            <person name="Montooth K."/>
            <person name="Mount S.M."/>
            <person name="Mu X."/>
            <person name="Myers E."/>
            <person name="Negre B."/>
            <person name="Newfeld S."/>
            <person name="Nielsen R."/>
            <person name="Noor M.A."/>
            <person name="O'Grady P."/>
            <person name="Pachter L."/>
            <person name="Papaceit M."/>
            <person name="Parisi M.J."/>
            <person name="Parisi M."/>
            <person name="Parts L."/>
            <person name="Pedersen J.S."/>
            <person name="Pesole G."/>
            <person name="Phillippy A.M."/>
            <person name="Ponting C.P."/>
            <person name="Pop M."/>
            <person name="Porcelli D."/>
            <person name="Powell J.R."/>
            <person name="Prohaska S."/>
            <person name="Pruitt K."/>
            <person name="Puig M."/>
            <person name="Quesneville H."/>
            <person name="Ram K.R."/>
            <person name="Rand D."/>
            <person name="Rasmussen M.D."/>
            <person name="Reed L.K."/>
            <person name="Reenan R."/>
            <person name="Reily A."/>
            <person name="Remington K.A."/>
            <person name="Rieger T.T."/>
            <person name="Ritchie M.G."/>
            <person name="Robin C."/>
            <person name="Rogers Y.H."/>
            <person name="Rohde C."/>
            <person name="Rozas J."/>
            <person name="Rubenfield M.J."/>
            <person name="Ruiz A."/>
            <person name="Russo S."/>
            <person name="Salzberg S.L."/>
            <person name="Sanchez-Gracia A."/>
            <person name="Saranga D.J."/>
            <person name="Sato H."/>
            <person name="Schaeffer S.W."/>
            <person name="Schatz M.C."/>
            <person name="Schlenke T."/>
            <person name="Schwartz R."/>
            <person name="Segarra C."/>
            <person name="Singh R.S."/>
            <person name="Sirot L."/>
            <person name="Sirota M."/>
            <person name="Sisneros N.B."/>
            <person name="Smith C.D."/>
            <person name="Smith T.F."/>
            <person name="Spieth J."/>
            <person name="Stage D.E."/>
            <person name="Stark A."/>
            <person name="Stephan W."/>
            <person name="Strausberg R.L."/>
            <person name="Strempel S."/>
            <person name="Sturgill D."/>
            <person name="Sutton G."/>
            <person name="Sutton G.G."/>
            <person name="Tao W."/>
            <person name="Teichmann S."/>
            <person name="Tobari Y.N."/>
            <person name="Tomimura Y."/>
            <person name="Tsolas J.M."/>
            <person name="Valente V.L."/>
            <person name="Venter E."/>
            <person name="Venter J.C."/>
            <person name="Vicario S."/>
            <person name="Vieira F.G."/>
            <person name="Vilella A.J."/>
            <person name="Villasante A."/>
            <person name="Walenz B."/>
            <person name="Wang J."/>
            <person name="Wasserman M."/>
            <person name="Watts T."/>
            <person name="Wilson D."/>
            <person name="Wilson R.K."/>
            <person name="Wing R.A."/>
            <person name="Wolfner M.F."/>
            <person name="Wong A."/>
            <person name="Wong G.K."/>
            <person name="Wu C.I."/>
            <person name="Wu G."/>
            <person name="Yamamoto D."/>
            <person name="Yang H.P."/>
            <person name="Yang S.P."/>
            <person name="Yorke J.A."/>
            <person name="Yoshida K."/>
            <person name="Zdobnov E."/>
            <person name="Zhang P."/>
            <person name="Zhang Y."/>
            <person name="Zimin A.V."/>
            <person name="Baldwin J."/>
            <person name="Abdouelleil A."/>
            <person name="Abdulkadir J."/>
            <person name="Abebe A."/>
            <person name="Abera B."/>
            <person name="Abreu J."/>
            <person name="Acer S.C."/>
            <person name="Aftuck L."/>
            <person name="Alexander A."/>
            <person name="An P."/>
            <person name="Anderson E."/>
            <person name="Anderson S."/>
            <person name="Arachi H."/>
            <person name="Azer M."/>
            <person name="Bachantsang P."/>
            <person name="Barry A."/>
            <person name="Bayul T."/>
            <person name="Berlin A."/>
            <person name="Bessette D."/>
            <person name="Bloom T."/>
            <person name="Blye J."/>
            <person name="Boguslavskiy L."/>
            <person name="Bonnet C."/>
            <person name="Boukhgalter B."/>
            <person name="Bourzgui I."/>
            <person name="Brown A."/>
            <person name="Cahill P."/>
            <person name="Channer S."/>
            <person name="Cheshatsang Y."/>
            <person name="Chuda L."/>
            <person name="Citroen M."/>
            <person name="Collymore A."/>
            <person name="Cooke P."/>
            <person name="Costello M."/>
            <person name="D'Aco K."/>
            <person name="Daza R."/>
            <person name="De Haan G."/>
            <person name="DeGray S."/>
            <person name="DeMaso C."/>
            <person name="Dhargay N."/>
            <person name="Dooley K."/>
            <person name="Dooley E."/>
            <person name="Doricent M."/>
            <person name="Dorje P."/>
            <person name="Dorjee K."/>
            <person name="Dupes A."/>
            <person name="Elong R."/>
            <person name="Falk J."/>
            <person name="Farina A."/>
            <person name="Faro S."/>
            <person name="Ferguson D."/>
            <person name="Fisher S."/>
            <person name="Foley C.D."/>
            <person name="Franke A."/>
            <person name="Friedrich D."/>
            <person name="Gadbois L."/>
            <person name="Gearin G."/>
            <person name="Gearin C.R."/>
            <person name="Giannoukos G."/>
            <person name="Goode T."/>
            <person name="Graham J."/>
            <person name="Grandbois E."/>
            <person name="Grewal S."/>
            <person name="Gyaltsen K."/>
            <person name="Hafez N."/>
            <person name="Hagos B."/>
            <person name="Hall J."/>
            <person name="Henson C."/>
            <person name="Hollinger A."/>
            <person name="Honan T."/>
            <person name="Huard M.D."/>
            <person name="Hughes L."/>
            <person name="Hurhula B."/>
            <person name="Husby M.E."/>
            <person name="Kamat A."/>
            <person name="Kanga B."/>
            <person name="Kashin S."/>
            <person name="Khazanovich D."/>
            <person name="Kisner P."/>
            <person name="Lance K."/>
            <person name="Lara M."/>
            <person name="Lee W."/>
            <person name="Lennon N."/>
            <person name="Letendre F."/>
            <person name="LeVine R."/>
            <person name="Lipovsky A."/>
            <person name="Liu X."/>
            <person name="Liu J."/>
            <person name="Liu S."/>
            <person name="Lokyitsang T."/>
            <person name="Lokyitsang Y."/>
            <person name="Lubonja R."/>
            <person name="Lui A."/>
            <person name="MacDonald P."/>
            <person name="Magnisalis V."/>
            <person name="Maru K."/>
            <person name="Matthews C."/>
            <person name="McCusker W."/>
            <person name="McDonough S."/>
            <person name="Mehta T."/>
            <person name="Meldrim J."/>
            <person name="Meneus L."/>
            <person name="Mihai O."/>
            <person name="Mihalev A."/>
            <person name="Mihova T."/>
            <person name="Mittelman R."/>
            <person name="Mlenga V."/>
            <person name="Montmayeur A."/>
            <person name="Mulrain L."/>
            <person name="Navidi A."/>
            <person name="Naylor J."/>
            <person name="Negash T."/>
            <person name="Nguyen T."/>
            <person name="Nguyen N."/>
            <person name="Nicol R."/>
            <person name="Norbu C."/>
            <person name="Norbu N."/>
            <person name="Novod N."/>
            <person name="O'Neill B."/>
            <person name="Osman S."/>
            <person name="Markiewicz E."/>
            <person name="Oyono O.L."/>
            <person name="Patti C."/>
            <person name="Phunkhang P."/>
            <person name="Pierre F."/>
            <person name="Priest M."/>
            <person name="Raghuraman S."/>
            <person name="Rege F."/>
            <person name="Reyes R."/>
            <person name="Rise C."/>
            <person name="Rogov P."/>
            <person name="Ross K."/>
            <person name="Ryan E."/>
            <person name="Settipalli S."/>
            <person name="Shea T."/>
            <person name="Sherpa N."/>
            <person name="Shi L."/>
            <person name="Shih D."/>
            <person name="Sparrow T."/>
            <person name="Spaulding J."/>
            <person name="Stalker J."/>
            <person name="Stange-Thomann N."/>
            <person name="Stavropoulos S."/>
            <person name="Stone C."/>
            <person name="Strader C."/>
            <person name="Tesfaye S."/>
            <person name="Thomson T."/>
            <person name="Thoulutsang Y."/>
            <person name="Thoulutsang D."/>
            <person name="Topham K."/>
            <person name="Topping I."/>
            <person name="Tsamla T."/>
            <person name="Vassiliev H."/>
            <person name="Vo A."/>
            <person name="Wangchuk T."/>
            <person name="Wangdi T."/>
            <person name="Weiand M."/>
            <person name="Wilkinson J."/>
            <person name="Wilson A."/>
            <person name="Yadav S."/>
            <person name="Young G."/>
            <person name="Yu Q."/>
            <person name="Zembek L."/>
            <person name="Zhong D."/>
            <person name="Zimmer A."/>
            <person name="Zwirko Z."/>
            <person name="Jaffe D.B."/>
            <person name="Alvarez P."/>
            <person name="Brockman W."/>
            <person name="Butler J."/>
            <person name="Chin C."/>
            <person name="Gnerre S."/>
            <person name="Grabherr M."/>
            <person name="Kleber M."/>
            <person name="Mauceli E."/>
            <person name="MacCallum I."/>
        </authorList>
    </citation>
    <scope>NUCLEOTIDE SEQUENCE [LARGE SCALE GENOMIC DNA]</scope>
    <source>
        <strain evidence="15">Tucson 14024-0371.13</strain>
    </source>
</reference>
<dbReference type="GO" id="GO:0006508">
    <property type="term" value="P:proteolysis"/>
    <property type="evidence" value="ECO:0007669"/>
    <property type="project" value="UniProtKB-KW"/>
</dbReference>
<dbReference type="SMR" id="B3MFR7"/>
<keyword evidence="11" id="KW-0472">Membrane</keyword>
<dbReference type="GO" id="GO:0004252">
    <property type="term" value="F:serine-type endopeptidase activity"/>
    <property type="evidence" value="ECO:0007669"/>
    <property type="project" value="UniProtKB-EC"/>
</dbReference>
<evidence type="ECO:0000256" key="8">
    <source>
        <dbReference type="ARBA" id="ARBA00023157"/>
    </source>
</evidence>
<feature type="chain" id="PRO_5005662642" description="trypsin" evidence="12">
    <location>
        <begin position="21"/>
        <end position="308"/>
    </location>
</feature>
<dbReference type="SMART" id="SM00020">
    <property type="entry name" value="Tryp_SPc"/>
    <property type="match status" value="1"/>
</dbReference>
<evidence type="ECO:0000313" key="14">
    <source>
        <dbReference type="EMBL" id="EDV37757.1"/>
    </source>
</evidence>
<dbReference type="STRING" id="7217.B3MFR7"/>
<evidence type="ECO:0000313" key="15">
    <source>
        <dbReference type="Proteomes" id="UP000007801"/>
    </source>
</evidence>
<dbReference type="InterPro" id="IPR001254">
    <property type="entry name" value="Trypsin_dom"/>
</dbReference>
<evidence type="ECO:0000256" key="1">
    <source>
        <dbReference type="ARBA" id="ARBA00004239"/>
    </source>
</evidence>
<dbReference type="OrthoDB" id="8189841at2759"/>
<dbReference type="KEGG" id="dan:6494119"/>
<proteinExistence type="inferred from homology"/>
<dbReference type="Pfam" id="PF00089">
    <property type="entry name" value="Trypsin"/>
    <property type="match status" value="1"/>
</dbReference>
<dbReference type="GeneID" id="6494119"/>
<dbReference type="FunFam" id="2.40.10.10:FF:000068">
    <property type="entry name" value="transmembrane protease serine 2"/>
    <property type="match status" value="1"/>
</dbReference>
<dbReference type="InterPro" id="IPR043504">
    <property type="entry name" value="Peptidase_S1_PA_chymotrypsin"/>
</dbReference>
<dbReference type="GO" id="GO:0005576">
    <property type="term" value="C:extracellular region"/>
    <property type="evidence" value="ECO:0007669"/>
    <property type="project" value="UniProtKB-SubCell"/>
</dbReference>
<dbReference type="InParanoid" id="B3MFR7"/>
<comment type="catalytic activity">
    <reaction evidence="9">
        <text>Preferential cleavage: Arg-|-Xaa, Lys-|-Xaa.</text>
        <dbReference type="EC" id="3.4.21.4"/>
    </reaction>
</comment>
<accession>B3MFR7</accession>
<dbReference type="Gene3D" id="2.40.10.10">
    <property type="entry name" value="Trypsin-like serine proteases"/>
    <property type="match status" value="1"/>
</dbReference>
<dbReference type="CDD" id="cd00190">
    <property type="entry name" value="Tryp_SPc"/>
    <property type="match status" value="1"/>
</dbReference>
<evidence type="ECO:0000256" key="2">
    <source>
        <dbReference type="ARBA" id="ARBA00007664"/>
    </source>
</evidence>
<dbReference type="AlphaFoldDB" id="B3MFR7"/>
<dbReference type="InterPro" id="IPR001314">
    <property type="entry name" value="Peptidase_S1A"/>
</dbReference>
<feature type="domain" description="Peptidase S1" evidence="13">
    <location>
        <begin position="37"/>
        <end position="273"/>
    </location>
</feature>
<keyword evidence="3" id="KW-0645">Protease</keyword>
<organism evidence="14 15">
    <name type="scientific">Drosophila ananassae</name>
    <name type="common">Fruit fly</name>
    <dbReference type="NCBI Taxonomy" id="7217"/>
    <lineage>
        <taxon>Eukaryota</taxon>
        <taxon>Metazoa</taxon>
        <taxon>Ecdysozoa</taxon>
        <taxon>Arthropoda</taxon>
        <taxon>Hexapoda</taxon>
        <taxon>Insecta</taxon>
        <taxon>Pterygota</taxon>
        <taxon>Neoptera</taxon>
        <taxon>Endopterygota</taxon>
        <taxon>Diptera</taxon>
        <taxon>Brachycera</taxon>
        <taxon>Muscomorpha</taxon>
        <taxon>Ephydroidea</taxon>
        <taxon>Drosophilidae</taxon>
        <taxon>Drosophila</taxon>
        <taxon>Sophophora</taxon>
    </lineage>
</organism>
<evidence type="ECO:0000256" key="3">
    <source>
        <dbReference type="ARBA" id="ARBA00022670"/>
    </source>
</evidence>
<evidence type="ECO:0000256" key="11">
    <source>
        <dbReference type="SAM" id="Phobius"/>
    </source>
</evidence>
<comment type="subcellular location">
    <subcellularLocation>
        <location evidence="1">Secreted</location>
        <location evidence="1">Extracellular space</location>
    </subcellularLocation>
</comment>
<dbReference type="FunCoup" id="B3MFR7">
    <property type="interactions" value="4"/>
</dbReference>
<dbReference type="OMA" id="RGDNHFC"/>
<evidence type="ECO:0000256" key="7">
    <source>
        <dbReference type="ARBA" id="ARBA00023145"/>
    </source>
</evidence>
<evidence type="ECO:0000256" key="5">
    <source>
        <dbReference type="ARBA" id="ARBA00022801"/>
    </source>
</evidence>
<dbReference type="eggNOG" id="KOG3627">
    <property type="taxonomic scope" value="Eukaryota"/>
</dbReference>
<keyword evidence="11" id="KW-0812">Transmembrane</keyword>
<keyword evidence="7" id="KW-0865">Zymogen</keyword>
<evidence type="ECO:0000256" key="6">
    <source>
        <dbReference type="ARBA" id="ARBA00022825"/>
    </source>
</evidence>
<dbReference type="PhylomeDB" id="B3MFR7"/>
<dbReference type="Proteomes" id="UP000007801">
    <property type="component" value="Unassembled WGS sequence"/>
</dbReference>
<dbReference type="PROSITE" id="PS50240">
    <property type="entry name" value="TRYPSIN_DOM"/>
    <property type="match status" value="1"/>
</dbReference>
<feature type="signal peptide" evidence="12">
    <location>
        <begin position="1"/>
        <end position="20"/>
    </location>
</feature>
<dbReference type="PRINTS" id="PR00722">
    <property type="entry name" value="CHYMOTRYPSIN"/>
</dbReference>
<feature type="transmembrane region" description="Helical" evidence="11">
    <location>
        <begin position="239"/>
        <end position="262"/>
    </location>
</feature>
<evidence type="ECO:0000256" key="12">
    <source>
        <dbReference type="SAM" id="SignalP"/>
    </source>
</evidence>